<sequence>MYHKLAKSVISSSDKSVPENYLPLSFAAISAVLDKPAMWPKCYLCHFHTG</sequence>
<comment type="caution">
    <text evidence="1">The sequence shown here is derived from an EMBL/GenBank/DDBJ whole genome shotgun (WGS) entry which is preliminary data.</text>
</comment>
<evidence type="ECO:0000313" key="1">
    <source>
        <dbReference type="EMBL" id="KAI8046895.1"/>
    </source>
</evidence>
<proteinExistence type="predicted"/>
<accession>A0A9Q0BX19</accession>
<gene>
    <name evidence="1" type="ORF">M5D96_003113</name>
</gene>
<organism evidence="1 2">
    <name type="scientific">Drosophila gunungcola</name>
    <name type="common">fruit fly</name>
    <dbReference type="NCBI Taxonomy" id="103775"/>
    <lineage>
        <taxon>Eukaryota</taxon>
        <taxon>Metazoa</taxon>
        <taxon>Ecdysozoa</taxon>
        <taxon>Arthropoda</taxon>
        <taxon>Hexapoda</taxon>
        <taxon>Insecta</taxon>
        <taxon>Pterygota</taxon>
        <taxon>Neoptera</taxon>
        <taxon>Endopterygota</taxon>
        <taxon>Diptera</taxon>
        <taxon>Brachycera</taxon>
        <taxon>Muscomorpha</taxon>
        <taxon>Ephydroidea</taxon>
        <taxon>Drosophilidae</taxon>
        <taxon>Drosophila</taxon>
        <taxon>Sophophora</taxon>
    </lineage>
</organism>
<dbReference type="EMBL" id="JAMKOV010000001">
    <property type="protein sequence ID" value="KAI8046895.1"/>
    <property type="molecule type" value="Genomic_DNA"/>
</dbReference>
<evidence type="ECO:0000313" key="2">
    <source>
        <dbReference type="Proteomes" id="UP001059596"/>
    </source>
</evidence>
<dbReference type="AlphaFoldDB" id="A0A9Q0BX19"/>
<name>A0A9Q0BX19_9MUSC</name>
<keyword evidence="2" id="KW-1185">Reference proteome</keyword>
<feature type="non-terminal residue" evidence="1">
    <location>
        <position position="50"/>
    </location>
</feature>
<dbReference type="Proteomes" id="UP001059596">
    <property type="component" value="Chromosome 3R"/>
</dbReference>
<reference evidence="1" key="1">
    <citation type="journal article" date="2023" name="Genome Biol. Evol.">
        <title>Long-read-based Genome Assembly of Drosophila gunungcola Reveals Fewer Chemosensory Genes in Flower-breeding Species.</title>
        <authorList>
            <person name="Negi A."/>
            <person name="Liao B.Y."/>
            <person name="Yeh S.D."/>
        </authorList>
    </citation>
    <scope>NUCLEOTIDE SEQUENCE</scope>
    <source>
        <strain evidence="1">Sukarami</strain>
    </source>
</reference>
<protein>
    <submittedName>
        <fullName evidence="1">Uncharacterized protein</fullName>
    </submittedName>
</protein>